<accession>A0ABN4VWL5</accession>
<dbReference type="InterPro" id="IPR010065">
    <property type="entry name" value="AA_ABC_transptr_permease_3TM"/>
</dbReference>
<dbReference type="SUPFAM" id="SSF161098">
    <property type="entry name" value="MetI-like"/>
    <property type="match status" value="1"/>
</dbReference>
<organism evidence="10 11">
    <name type="scientific">Streptomyces autolyticus</name>
    <dbReference type="NCBI Taxonomy" id="75293"/>
    <lineage>
        <taxon>Bacteria</taxon>
        <taxon>Bacillati</taxon>
        <taxon>Actinomycetota</taxon>
        <taxon>Actinomycetes</taxon>
        <taxon>Kitasatosporales</taxon>
        <taxon>Streptomycetaceae</taxon>
        <taxon>Streptomyces</taxon>
    </lineage>
</organism>
<evidence type="ECO:0000256" key="3">
    <source>
        <dbReference type="ARBA" id="ARBA00022475"/>
    </source>
</evidence>
<evidence type="ECO:0000256" key="6">
    <source>
        <dbReference type="ARBA" id="ARBA00022989"/>
    </source>
</evidence>
<keyword evidence="3" id="KW-1003">Cell membrane</keyword>
<sequence length="322" mass="35117">MTSYFQASVPASAEADESAKVDLTIHGRRHPIRNVVSVLLCLLAVWAVYAIATNPRFQWDVVGQYMFDHRILHGLGMTLLLTVESSAIGVALGVIIAIMRLSPIPVLSVPAWLFAVFFRGTPLLVQIIFWYNLAALYPSLSIGIPGLAPFFHANANQLISPLTAGLLALGLNEGAYMSEIIRAGIIGVDRGQTEAGKALGMRPQRVLRRIVLPQAMRIIIPPMGNEIIGLLKGTSLVSVISVSELLFSAQIIYSQNLETIPLLIVASIWYLAATTVMSVGQYHLERHFGRGTGHPAPGFLEVWRNALTQAHARIRPTERVSS</sequence>
<dbReference type="InterPro" id="IPR000515">
    <property type="entry name" value="MetI-like"/>
</dbReference>
<comment type="subcellular location">
    <subcellularLocation>
        <location evidence="1 8">Cell membrane</location>
        <topology evidence="1 8">Multi-pass membrane protein</topology>
    </subcellularLocation>
</comment>
<keyword evidence="4 8" id="KW-0812">Transmembrane</keyword>
<evidence type="ECO:0000313" key="11">
    <source>
        <dbReference type="Proteomes" id="UP000187851"/>
    </source>
</evidence>
<protein>
    <recommendedName>
        <fullName evidence="9">ABC transmembrane type-1 domain-containing protein</fullName>
    </recommendedName>
</protein>
<evidence type="ECO:0000256" key="7">
    <source>
        <dbReference type="ARBA" id="ARBA00023136"/>
    </source>
</evidence>
<reference evidence="10 11" key="1">
    <citation type="journal article" date="2017" name="J. Biotechnol.">
        <title>The complete genome sequence of Streptomyces autolyticus CGMCC 0516, the producer of geldanamycin, autolytimycin, reblastatin and elaiophylin.</title>
        <authorList>
            <person name="Yin M."/>
            <person name="Jiang M."/>
            <person name="Ren Z."/>
            <person name="Dong Y."/>
            <person name="Lu T."/>
        </authorList>
    </citation>
    <scope>NUCLEOTIDE SEQUENCE [LARGE SCALE GENOMIC DNA]</scope>
    <source>
        <strain evidence="10 11">CGMCC0516</strain>
    </source>
</reference>
<evidence type="ECO:0000313" key="10">
    <source>
        <dbReference type="EMBL" id="AQA09316.1"/>
    </source>
</evidence>
<name>A0ABN4VWL5_9ACTN</name>
<dbReference type="InterPro" id="IPR043429">
    <property type="entry name" value="ArtM/GltK/GlnP/TcyL/YhdX-like"/>
</dbReference>
<feature type="transmembrane region" description="Helical" evidence="8">
    <location>
        <begin position="111"/>
        <end position="131"/>
    </location>
</feature>
<proteinExistence type="inferred from homology"/>
<feature type="domain" description="ABC transmembrane type-1" evidence="9">
    <location>
        <begin position="75"/>
        <end position="281"/>
    </location>
</feature>
<evidence type="ECO:0000256" key="2">
    <source>
        <dbReference type="ARBA" id="ARBA00022448"/>
    </source>
</evidence>
<dbReference type="Gene3D" id="1.10.3720.10">
    <property type="entry name" value="MetI-like"/>
    <property type="match status" value="1"/>
</dbReference>
<dbReference type="Proteomes" id="UP000187851">
    <property type="component" value="Chromosome"/>
</dbReference>
<dbReference type="PANTHER" id="PTHR30614">
    <property type="entry name" value="MEMBRANE COMPONENT OF AMINO ACID ABC TRANSPORTER"/>
    <property type="match status" value="1"/>
</dbReference>
<dbReference type="PROSITE" id="PS50928">
    <property type="entry name" value="ABC_TM1"/>
    <property type="match status" value="1"/>
</dbReference>
<feature type="transmembrane region" description="Helical" evidence="8">
    <location>
        <begin position="72"/>
        <end position="99"/>
    </location>
</feature>
<keyword evidence="11" id="KW-1185">Reference proteome</keyword>
<keyword evidence="5" id="KW-0029">Amino-acid transport</keyword>
<dbReference type="NCBIfam" id="TIGR01726">
    <property type="entry name" value="HEQRo_perm_3TM"/>
    <property type="match status" value="1"/>
</dbReference>
<evidence type="ECO:0000256" key="5">
    <source>
        <dbReference type="ARBA" id="ARBA00022970"/>
    </source>
</evidence>
<comment type="similarity">
    <text evidence="8">Belongs to the binding-protein-dependent transport system permease family.</text>
</comment>
<evidence type="ECO:0000256" key="4">
    <source>
        <dbReference type="ARBA" id="ARBA00022692"/>
    </source>
</evidence>
<keyword evidence="7 8" id="KW-0472">Membrane</keyword>
<feature type="transmembrane region" description="Helical" evidence="8">
    <location>
        <begin position="35"/>
        <end position="52"/>
    </location>
</feature>
<evidence type="ECO:0000256" key="8">
    <source>
        <dbReference type="RuleBase" id="RU363032"/>
    </source>
</evidence>
<dbReference type="Pfam" id="PF00528">
    <property type="entry name" value="BPD_transp_1"/>
    <property type="match status" value="1"/>
</dbReference>
<dbReference type="EMBL" id="CP019458">
    <property type="protein sequence ID" value="AQA09316.1"/>
    <property type="molecule type" value="Genomic_DNA"/>
</dbReference>
<evidence type="ECO:0000259" key="9">
    <source>
        <dbReference type="PROSITE" id="PS50928"/>
    </source>
</evidence>
<keyword evidence="6 8" id="KW-1133">Transmembrane helix</keyword>
<dbReference type="GeneID" id="303175256"/>
<dbReference type="InterPro" id="IPR035906">
    <property type="entry name" value="MetI-like_sf"/>
</dbReference>
<gene>
    <name evidence="10" type="ORF">BV401_01210</name>
</gene>
<evidence type="ECO:0000256" key="1">
    <source>
        <dbReference type="ARBA" id="ARBA00004651"/>
    </source>
</evidence>
<dbReference type="CDD" id="cd06261">
    <property type="entry name" value="TM_PBP2"/>
    <property type="match status" value="1"/>
</dbReference>
<dbReference type="PANTHER" id="PTHR30614:SF0">
    <property type="entry name" value="L-CYSTINE TRANSPORT SYSTEM PERMEASE PROTEIN TCYL"/>
    <property type="match status" value="1"/>
</dbReference>
<keyword evidence="2 8" id="KW-0813">Transport</keyword>
<dbReference type="RefSeq" id="WP_069869597.1">
    <property type="nucleotide sequence ID" value="NZ_CP019458.1"/>
</dbReference>